<reference evidence="1" key="1">
    <citation type="submission" date="2021-08" db="EMBL/GenBank/DDBJ databases">
        <title>WGS assembly of Ceratopteris richardii.</title>
        <authorList>
            <person name="Marchant D.B."/>
            <person name="Chen G."/>
            <person name="Jenkins J."/>
            <person name="Shu S."/>
            <person name="Leebens-Mack J."/>
            <person name="Grimwood J."/>
            <person name="Schmutz J."/>
            <person name="Soltis P."/>
            <person name="Soltis D."/>
            <person name="Chen Z.-H."/>
        </authorList>
    </citation>
    <scope>NUCLEOTIDE SEQUENCE</scope>
    <source>
        <strain evidence="1">Whitten #5841</strain>
        <tissue evidence="1">Leaf</tissue>
    </source>
</reference>
<accession>A0A8T2R755</accession>
<keyword evidence="2" id="KW-1185">Reference proteome</keyword>
<sequence length="112" mass="12730">MLLTRPGIALKQWFKRMPATYIVFLKSSNFSWDTALAFFFPSSLPYCTGRYNMFIHGIHLPSCSLQRKSYTFVCGIVFTPCPCGHKFGRKSFGKVCCLTLLVQSSLAAFFFC</sequence>
<dbReference type="EMBL" id="CM035434">
    <property type="protein sequence ID" value="KAH7291415.1"/>
    <property type="molecule type" value="Genomic_DNA"/>
</dbReference>
<evidence type="ECO:0000313" key="2">
    <source>
        <dbReference type="Proteomes" id="UP000825935"/>
    </source>
</evidence>
<dbReference type="Proteomes" id="UP000825935">
    <property type="component" value="Chromosome 29"/>
</dbReference>
<gene>
    <name evidence="1" type="ORF">KP509_29G015800</name>
</gene>
<name>A0A8T2R755_CERRI</name>
<organism evidence="1 2">
    <name type="scientific">Ceratopteris richardii</name>
    <name type="common">Triangle waterfern</name>
    <dbReference type="NCBI Taxonomy" id="49495"/>
    <lineage>
        <taxon>Eukaryota</taxon>
        <taxon>Viridiplantae</taxon>
        <taxon>Streptophyta</taxon>
        <taxon>Embryophyta</taxon>
        <taxon>Tracheophyta</taxon>
        <taxon>Polypodiopsida</taxon>
        <taxon>Polypodiidae</taxon>
        <taxon>Polypodiales</taxon>
        <taxon>Pteridineae</taxon>
        <taxon>Pteridaceae</taxon>
        <taxon>Parkerioideae</taxon>
        <taxon>Ceratopteris</taxon>
    </lineage>
</organism>
<protein>
    <submittedName>
        <fullName evidence="1">Uncharacterized protein</fullName>
    </submittedName>
</protein>
<proteinExistence type="predicted"/>
<comment type="caution">
    <text evidence="1">The sequence shown here is derived from an EMBL/GenBank/DDBJ whole genome shotgun (WGS) entry which is preliminary data.</text>
</comment>
<evidence type="ECO:0000313" key="1">
    <source>
        <dbReference type="EMBL" id="KAH7291415.1"/>
    </source>
</evidence>
<dbReference type="AlphaFoldDB" id="A0A8T2R755"/>